<organism evidence="6 7">
    <name type="scientific">Saccharothrix xinjiangensis</name>
    <dbReference type="NCBI Taxonomy" id="204798"/>
    <lineage>
        <taxon>Bacteria</taxon>
        <taxon>Bacillati</taxon>
        <taxon>Actinomycetota</taxon>
        <taxon>Actinomycetes</taxon>
        <taxon>Pseudonocardiales</taxon>
        <taxon>Pseudonocardiaceae</taxon>
        <taxon>Saccharothrix</taxon>
    </lineage>
</organism>
<keyword evidence="7" id="KW-1185">Reference proteome</keyword>
<dbReference type="SUPFAM" id="SSF88713">
    <property type="entry name" value="Glycoside hydrolase/deacetylase"/>
    <property type="match status" value="1"/>
</dbReference>
<dbReference type="Pfam" id="PF09261">
    <property type="entry name" value="Alpha-mann_mid"/>
    <property type="match status" value="1"/>
</dbReference>
<dbReference type="SUPFAM" id="SSF88688">
    <property type="entry name" value="Families 57/38 glycoside transferase middle domain"/>
    <property type="match status" value="1"/>
</dbReference>
<evidence type="ECO:0000313" key="6">
    <source>
        <dbReference type="EMBL" id="MFC5056016.1"/>
    </source>
</evidence>
<dbReference type="InterPro" id="IPR028995">
    <property type="entry name" value="Glyco_hydro_57/38_cen_sf"/>
</dbReference>
<dbReference type="InterPro" id="IPR027291">
    <property type="entry name" value="Glyco_hydro_38_N_sf"/>
</dbReference>
<evidence type="ECO:0000259" key="5">
    <source>
        <dbReference type="SMART" id="SM00872"/>
    </source>
</evidence>
<dbReference type="Gene3D" id="3.20.110.10">
    <property type="entry name" value="Glycoside hydrolase 38, N terminal domain"/>
    <property type="match status" value="1"/>
</dbReference>
<evidence type="ECO:0000256" key="4">
    <source>
        <dbReference type="ARBA" id="ARBA00023295"/>
    </source>
</evidence>
<dbReference type="Gene3D" id="2.60.40.2220">
    <property type="match status" value="1"/>
</dbReference>
<comment type="caution">
    <text evidence="6">The sequence shown here is derived from an EMBL/GenBank/DDBJ whole genome shotgun (WGS) entry which is preliminary data.</text>
</comment>
<evidence type="ECO:0000313" key="7">
    <source>
        <dbReference type="Proteomes" id="UP001595833"/>
    </source>
</evidence>
<protein>
    <submittedName>
        <fullName evidence="6">Alpha-mannosidase</fullName>
    </submittedName>
</protein>
<dbReference type="InterPro" id="IPR037094">
    <property type="entry name" value="Glyco_hydro_38_cen_sf"/>
</dbReference>
<sequence>MHDDRVTIEQHIERTLLQRIWPAQYRKSVDLKVSLWETPDHNQVLFKDAITKTFQGIDPGTAWGKPWRTGWFKVETKDGLGVPKTPDWQGKRVEVHFDPGYLPEHTGFGAEGLAYTGKGIPIKGLNRRTAWVLIAREAKGGEAVQFYVEAAANPLIYPPLSPFGDHAVPAPYDKPLYLFQKAQLRVFDQQVWELAHDVEVLLELMLQLGLDSPRRWEILRALQRSADALDPQNVSGTAQNARNQLGTMLSRPAHASAHLISAVGHSHLDTAWMWPYQETHRKILRTVANAVSLMDEHPDYTFVMSQAQQLEWLKTDSPELYKRVKDKVTAKQFFPIGGMWVEADTNMPSGESLVRQFTYGKHFYDSEFDLNTEEVWLPDSFGYSAALPQIIDLSGSKWLFTQKMCWNDTNVFPHHTFLWEGIDGTRVFTHATPANMYEAKITGRELHRAVRNFAEKGSATRSLLAYGYSDGGGGPTREHLGRARRLADLEGSPKVTLDSPRNFFEKAEAEYQSPPVWYGEQYLERHRGTYTSQAEIKGGNRECEALLREAELWCATAKIRKNHPYPYAALDRIWKSVLLNQFHDVLPGTSIPWVHREAVKAFEDAAKELRTIVEGAQKKLVEEFDGTFYFNSNPHPWQDVAALGARAERTPEGKIKAVPKNDKTWVMESATLRVVVDSDGLLSSLYDLSNERELIPAGQRGNLLQLHQDLPVLWDAWDIENYYRNTVVDLVTPCEVTSLANDEGVKVVRTFGAGSEVTQELRLVTGMGSRLEVTTQVNWKEVDKLLKLSFPLDVQTERSAAETQFGHVFRPTHTNTSWDAARFEICAHRWLHVGEAGYGVLLANKTTYGHDVTRRPKEDGGTSTTVRVSLLRASRWPDHGSDHGEHHFRHVLAVNAGIPDAVRESYRLHHPLRRVVVSGASTPTEVKPLVGVSDNGVVIDTVKLSDNQADDVIVRLYEAYGTRRSCSLSASFTVASACITDLLEANLKKDLDVTNDAVTLEFRPFQVITVRLHRS</sequence>
<comment type="similarity">
    <text evidence="1">Belongs to the glycosyl hydrolase 38 family.</text>
</comment>
<dbReference type="EMBL" id="JBHSJB010000017">
    <property type="protein sequence ID" value="MFC5056016.1"/>
    <property type="molecule type" value="Genomic_DNA"/>
</dbReference>
<dbReference type="InterPro" id="IPR011013">
    <property type="entry name" value="Gal_mutarotase_sf_dom"/>
</dbReference>
<dbReference type="Proteomes" id="UP001595833">
    <property type="component" value="Unassembled WGS sequence"/>
</dbReference>
<dbReference type="InterPro" id="IPR041147">
    <property type="entry name" value="GH38_C"/>
</dbReference>
<keyword evidence="2" id="KW-0479">Metal-binding</keyword>
<dbReference type="InterPro" id="IPR054723">
    <property type="entry name" value="Ams1-like_N"/>
</dbReference>
<dbReference type="InterPro" id="IPR011330">
    <property type="entry name" value="Glyco_hydro/deAcase_b/a-brl"/>
</dbReference>
<dbReference type="Pfam" id="PF17677">
    <property type="entry name" value="Glyco_hydro38C2"/>
    <property type="match status" value="1"/>
</dbReference>
<name>A0ABV9Y0R6_9PSEU</name>
<dbReference type="RefSeq" id="WP_344039701.1">
    <property type="nucleotide sequence ID" value="NZ_BAAAKE010000018.1"/>
</dbReference>
<dbReference type="InterPro" id="IPR000602">
    <property type="entry name" value="Glyco_hydro_38_N"/>
</dbReference>
<feature type="domain" description="Glycoside hydrolase family 38 central" evidence="5">
    <location>
        <begin position="524"/>
        <end position="602"/>
    </location>
</feature>
<proteinExistence type="inferred from homology"/>
<dbReference type="Pfam" id="PF22907">
    <property type="entry name" value="Ams1-like_1st"/>
    <property type="match status" value="1"/>
</dbReference>
<dbReference type="SUPFAM" id="SSF74650">
    <property type="entry name" value="Galactose mutarotase-like"/>
    <property type="match status" value="1"/>
</dbReference>
<keyword evidence="3" id="KW-0378">Hydrolase</keyword>
<dbReference type="InterPro" id="IPR011682">
    <property type="entry name" value="Glyco_hydro_38_C"/>
</dbReference>
<evidence type="ECO:0000256" key="3">
    <source>
        <dbReference type="ARBA" id="ARBA00022801"/>
    </source>
</evidence>
<reference evidence="7" key="1">
    <citation type="journal article" date="2019" name="Int. J. Syst. Evol. Microbiol.">
        <title>The Global Catalogue of Microorganisms (GCM) 10K type strain sequencing project: providing services to taxonomists for standard genome sequencing and annotation.</title>
        <authorList>
            <consortium name="The Broad Institute Genomics Platform"/>
            <consortium name="The Broad Institute Genome Sequencing Center for Infectious Disease"/>
            <person name="Wu L."/>
            <person name="Ma J."/>
        </authorList>
    </citation>
    <scope>NUCLEOTIDE SEQUENCE [LARGE SCALE GENOMIC DNA]</scope>
    <source>
        <strain evidence="7">KCTC 12848</strain>
    </source>
</reference>
<dbReference type="Gene3D" id="1.20.1270.50">
    <property type="entry name" value="Glycoside hydrolase family 38, central domain"/>
    <property type="match status" value="1"/>
</dbReference>
<dbReference type="InterPro" id="IPR015341">
    <property type="entry name" value="Glyco_hydro_38_cen"/>
</dbReference>
<evidence type="ECO:0000256" key="1">
    <source>
        <dbReference type="ARBA" id="ARBA00009792"/>
    </source>
</evidence>
<keyword evidence="4" id="KW-0326">Glycosidase</keyword>
<dbReference type="Pfam" id="PF07748">
    <property type="entry name" value="Glyco_hydro_38C"/>
    <property type="match status" value="1"/>
</dbReference>
<dbReference type="PANTHER" id="PTHR46017:SF1">
    <property type="entry name" value="ALPHA-MANNOSIDASE 2C1"/>
    <property type="match status" value="1"/>
</dbReference>
<dbReference type="PANTHER" id="PTHR46017">
    <property type="entry name" value="ALPHA-MANNOSIDASE 2C1"/>
    <property type="match status" value="1"/>
</dbReference>
<dbReference type="Gene3D" id="2.70.98.30">
    <property type="entry name" value="Golgi alpha-mannosidase II, domain 4"/>
    <property type="match status" value="1"/>
</dbReference>
<accession>A0ABV9Y0R6</accession>
<dbReference type="Pfam" id="PF01074">
    <property type="entry name" value="Glyco_hydro_38N"/>
    <property type="match status" value="1"/>
</dbReference>
<evidence type="ECO:0000256" key="2">
    <source>
        <dbReference type="ARBA" id="ARBA00022723"/>
    </source>
</evidence>
<gene>
    <name evidence="6" type="ORF">ACFPFM_19945</name>
</gene>
<dbReference type="SMART" id="SM00872">
    <property type="entry name" value="Alpha-mann_mid"/>
    <property type="match status" value="1"/>
</dbReference>
<dbReference type="CDD" id="cd10789">
    <property type="entry name" value="GH38N_AMII_ER_cytosolic"/>
    <property type="match status" value="1"/>
</dbReference>